<feature type="domain" description="PARP alpha-helical" evidence="34">
    <location>
        <begin position="479"/>
        <end position="598"/>
    </location>
</feature>
<keyword evidence="5" id="KW-0963">Cytoplasm</keyword>
<dbReference type="PROSITE" id="PS51977">
    <property type="entry name" value="WGR"/>
    <property type="match status" value="1"/>
</dbReference>
<dbReference type="Pfam" id="PF08063">
    <property type="entry name" value="Zn_ribbon_PADR1"/>
    <property type="match status" value="1"/>
</dbReference>
<dbReference type="GO" id="GO:0005694">
    <property type="term" value="C:chromosome"/>
    <property type="evidence" value="ECO:0007669"/>
    <property type="project" value="UniProtKB-SubCell"/>
</dbReference>
<evidence type="ECO:0000256" key="23">
    <source>
        <dbReference type="ARBA" id="ARBA00024159"/>
    </source>
</evidence>
<dbReference type="GO" id="GO:0070212">
    <property type="term" value="P:protein poly-ADP-ribosylation"/>
    <property type="evidence" value="ECO:0007669"/>
    <property type="project" value="TreeGrafter"/>
</dbReference>
<dbReference type="Proteomes" id="UP000694843">
    <property type="component" value="Unplaced"/>
</dbReference>
<evidence type="ECO:0000256" key="17">
    <source>
        <dbReference type="ARBA" id="ARBA00022859"/>
    </source>
</evidence>
<dbReference type="SMART" id="SM01335">
    <property type="entry name" value="PADR1"/>
    <property type="match status" value="1"/>
</dbReference>
<keyword evidence="16" id="KW-0862">Zinc</keyword>
<dbReference type="InterPro" id="IPR012317">
    <property type="entry name" value="Poly(ADP-ribose)pol_cat_dom"/>
</dbReference>
<evidence type="ECO:0000256" key="22">
    <source>
        <dbReference type="ARBA" id="ARBA00023242"/>
    </source>
</evidence>
<dbReference type="CTD" id="142"/>
<dbReference type="RefSeq" id="XP_047739455.1">
    <property type="nucleotide sequence ID" value="XM_047883499.1"/>
</dbReference>
<keyword evidence="21" id="KW-0804">Transcription</keyword>
<comment type="subcellular location">
    <subcellularLocation>
        <location evidence="1">Chromosome</location>
    </subcellularLocation>
    <subcellularLocation>
        <location evidence="2">Cytoplasm</location>
        <location evidence="2">Cytosol</location>
    </subcellularLocation>
    <subcellularLocation>
        <location evidence="3">Nucleus</location>
        <location evidence="3">Nucleolus</location>
    </subcellularLocation>
</comment>
<evidence type="ECO:0000256" key="4">
    <source>
        <dbReference type="ARBA" id="ARBA00022454"/>
    </source>
</evidence>
<dbReference type="InterPro" id="IPR008893">
    <property type="entry name" value="WGR_domain"/>
</dbReference>
<keyword evidence="19 31" id="KW-0520">NAD</keyword>
<evidence type="ECO:0000256" key="5">
    <source>
        <dbReference type="ARBA" id="ARBA00022490"/>
    </source>
</evidence>
<evidence type="ECO:0000256" key="21">
    <source>
        <dbReference type="ARBA" id="ARBA00023163"/>
    </source>
</evidence>
<evidence type="ECO:0000256" key="12">
    <source>
        <dbReference type="ARBA" id="ARBA00022723"/>
    </source>
</evidence>
<evidence type="ECO:0000256" key="16">
    <source>
        <dbReference type="ARBA" id="ARBA00022833"/>
    </source>
</evidence>
<dbReference type="Gene3D" id="3.90.228.10">
    <property type="match status" value="1"/>
</dbReference>
<protein>
    <recommendedName>
        <fullName evidence="30 31">Poly [ADP-ribose] polymerase</fullName>
        <shortName evidence="31">PARP</shortName>
        <ecNumber evidence="31">2.4.2.-</ecNumber>
    </recommendedName>
</protein>
<evidence type="ECO:0000256" key="27">
    <source>
        <dbReference type="ARBA" id="ARBA00048241"/>
    </source>
</evidence>
<dbReference type="Pfam" id="PF02877">
    <property type="entry name" value="PARP_reg"/>
    <property type="match status" value="1"/>
</dbReference>
<comment type="similarity">
    <text evidence="25">Belongs to the ARTD/PARP family.</text>
</comment>
<keyword evidence="6" id="KW-1017">Isopeptide bond</keyword>
<dbReference type="InterPro" id="IPR050800">
    <property type="entry name" value="ARTD/PARP"/>
</dbReference>
<name>A0A979FTK6_HYAAZ</name>
<evidence type="ECO:0000256" key="11">
    <source>
        <dbReference type="ARBA" id="ARBA00022695"/>
    </source>
</evidence>
<dbReference type="InterPro" id="IPR001357">
    <property type="entry name" value="BRCT_dom"/>
</dbReference>
<evidence type="ECO:0000256" key="29">
    <source>
        <dbReference type="ARBA" id="ARBA00048575"/>
    </source>
</evidence>
<evidence type="ECO:0000256" key="2">
    <source>
        <dbReference type="ARBA" id="ARBA00004514"/>
    </source>
</evidence>
<dbReference type="AlphaFoldDB" id="A0A979FTK6"/>
<dbReference type="Pfam" id="PF05406">
    <property type="entry name" value="WGR"/>
    <property type="match status" value="1"/>
</dbReference>
<evidence type="ECO:0000256" key="1">
    <source>
        <dbReference type="ARBA" id="ARBA00004286"/>
    </source>
</evidence>
<dbReference type="OrthoDB" id="429950at2759"/>
<comment type="catalytic activity">
    <reaction evidence="24">
        <text>L-aspartyl-[protein] + NAD(+) = 4-O-(ADP-D-ribosyl)-L-aspartyl-[protein] + nicotinamide</text>
        <dbReference type="Rhea" id="RHEA:54424"/>
        <dbReference type="Rhea" id="RHEA-COMP:9867"/>
        <dbReference type="Rhea" id="RHEA-COMP:13832"/>
        <dbReference type="ChEBI" id="CHEBI:17154"/>
        <dbReference type="ChEBI" id="CHEBI:29961"/>
        <dbReference type="ChEBI" id="CHEBI:57540"/>
        <dbReference type="ChEBI" id="CHEBI:138102"/>
    </reaction>
    <physiologicalReaction direction="left-to-right" evidence="24">
        <dbReference type="Rhea" id="RHEA:54425"/>
    </physiologicalReaction>
</comment>
<dbReference type="Pfam" id="PF00644">
    <property type="entry name" value="PARP"/>
    <property type="match status" value="1"/>
</dbReference>
<comment type="catalytic activity">
    <reaction evidence="23">
        <text>L-glutamyl-[protein] + NAD(+) = 5-O-(ADP-D-ribosyl)-L-glutamyl-[protein] + nicotinamide</text>
        <dbReference type="Rhea" id="RHEA:58224"/>
        <dbReference type="Rhea" id="RHEA-COMP:10208"/>
        <dbReference type="Rhea" id="RHEA-COMP:15089"/>
        <dbReference type="ChEBI" id="CHEBI:17154"/>
        <dbReference type="ChEBI" id="CHEBI:29973"/>
        <dbReference type="ChEBI" id="CHEBI:57540"/>
        <dbReference type="ChEBI" id="CHEBI:142540"/>
    </reaction>
    <physiologicalReaction direction="left-to-right" evidence="23">
        <dbReference type="Rhea" id="RHEA:58225"/>
    </physiologicalReaction>
</comment>
<keyword evidence="7" id="KW-0021">Allosteric enzyme</keyword>
<dbReference type="FunFam" id="3.90.228.10:FF:000002">
    <property type="entry name" value="Poly [ADP-ribose] polymerase"/>
    <property type="match status" value="1"/>
</dbReference>
<accession>A0A979FTK6</accession>
<dbReference type="InterPro" id="IPR038650">
    <property type="entry name" value="PADR1_C_dom_sf"/>
</dbReference>
<evidence type="ECO:0000313" key="37">
    <source>
        <dbReference type="RefSeq" id="XP_047739455.1"/>
    </source>
</evidence>
<keyword evidence="9 31" id="KW-0328">Glycosyltransferase</keyword>
<dbReference type="GO" id="GO:0005829">
    <property type="term" value="C:cytosol"/>
    <property type="evidence" value="ECO:0007669"/>
    <property type="project" value="UniProtKB-SubCell"/>
</dbReference>
<evidence type="ECO:0000256" key="15">
    <source>
        <dbReference type="ARBA" id="ARBA00022771"/>
    </source>
</evidence>
<dbReference type="InterPro" id="IPR036420">
    <property type="entry name" value="BRCT_dom_sf"/>
</dbReference>
<evidence type="ECO:0000256" key="28">
    <source>
        <dbReference type="ARBA" id="ARBA00048339"/>
    </source>
</evidence>
<keyword evidence="22" id="KW-0539">Nucleus</keyword>
<dbReference type="PROSITE" id="PS51060">
    <property type="entry name" value="PARP_ALPHA_HD"/>
    <property type="match status" value="1"/>
</dbReference>
<keyword evidence="10 31" id="KW-0808">Transferase</keyword>
<dbReference type="GO" id="GO:1990404">
    <property type="term" value="F:NAD+-protein mono-ADP-ribosyltransferase activity"/>
    <property type="evidence" value="ECO:0007669"/>
    <property type="project" value="TreeGrafter"/>
</dbReference>
<dbReference type="GeneID" id="108671528"/>
<keyword evidence="11" id="KW-0548">Nucleotidyltransferase</keyword>
<dbReference type="SUPFAM" id="SSF52113">
    <property type="entry name" value="BRCT domain"/>
    <property type="match status" value="1"/>
</dbReference>
<evidence type="ECO:0000259" key="34">
    <source>
        <dbReference type="PROSITE" id="PS51060"/>
    </source>
</evidence>
<dbReference type="PROSITE" id="PS52007">
    <property type="entry name" value="PADR1"/>
    <property type="match status" value="1"/>
</dbReference>
<sequence>MIRQGVSGIIEAPRPNAGNYLVKVHFIIPAVKRKAEDTTDAAPAAKKIKKEDELLMKKQNDVFFKFRDSLKALEKLELIELIEHNIFNFNSSGMGESVLLDRAADLLTFGVPAACDLCKEGILVFRSGVGYACTGHISDYTSCTNVVKAPKRRRFQVPAELAAEYSFLKKYKDPGLGDRLFTEHTPRTVMQPKDEELKPLAVARKLSKPLLGLGFVVHKSAEFPSGRSCDQIKELLKNLGASVLLTVTKNAAALISTAECVGGADKVIAKAKELGVHCVPEEYLDKVKEDPASALALIKQSAISDWGEDPEDRVTKSKLYSSTHKSSRNADSQFTKSVPDKLVLQLKDGGAVDPDSGLADSTHVLKKQGKLYSSVLSYVNVSNGANSYYKLQLLESDTKDAWWVFRSWGRIGTSVGGTKLEDMSDLFEAISHFKELFEEKTGNNFTSNTYTKVPGRWTVLDVEFDTDEVAQPLTVSAADSKLPLPVQELVKLIFDIDCMKSQMKEFEIDLKKLPLGKLSERQLLAAYSVLTEAQQVLSEDSKHNGTKILDCSNRFYTLIPHDFGMNKAPLLDNFDIIKSKVDMVESLREIQTAYCLLKSKGDARNDGASLIEQHYEKLNTKLEVVDEKSEEFEVLQQYVTNTHASTHAHYKLQIDNIFRVERQGEAKRFKPFKKLHNHKLLWHGSRLTNFAGILSQGLRIAPPEAPSTGYMFGKGIYFADMVSKSANYCATSNINPTGLLLLCDVALGNMEKKKSAEYVTKLPGGKHSTMGCGSTFPDPDGSRTLHGIEVPCATPKHDRGISSSLLYNEYIVYDVAQVQVKYLVRMKFLYN</sequence>
<evidence type="ECO:0000256" key="18">
    <source>
        <dbReference type="ARBA" id="ARBA00023015"/>
    </source>
</evidence>
<dbReference type="Pfam" id="PF21728">
    <property type="entry name" value="PADR1_N"/>
    <property type="match status" value="1"/>
</dbReference>
<evidence type="ECO:0000256" key="30">
    <source>
        <dbReference type="ARBA" id="ARBA00071874"/>
    </source>
</evidence>
<dbReference type="GO" id="GO:0006302">
    <property type="term" value="P:double-strand break repair"/>
    <property type="evidence" value="ECO:0007669"/>
    <property type="project" value="TreeGrafter"/>
</dbReference>
<keyword evidence="13" id="KW-0677">Repeat</keyword>
<keyword evidence="36" id="KW-1185">Reference proteome</keyword>
<evidence type="ECO:0000256" key="7">
    <source>
        <dbReference type="ARBA" id="ARBA00022533"/>
    </source>
</evidence>
<comment type="catalytic activity">
    <reaction evidence="29">
        <text>L-seryl-[protein] + NAD(+) = O-(ADP-D-ribosyl)-L-seryl-[protein] + nicotinamide + H(+)</text>
        <dbReference type="Rhea" id="RHEA:58232"/>
        <dbReference type="Rhea" id="RHEA-COMP:9863"/>
        <dbReference type="Rhea" id="RHEA-COMP:15091"/>
        <dbReference type="ChEBI" id="CHEBI:15378"/>
        <dbReference type="ChEBI" id="CHEBI:17154"/>
        <dbReference type="ChEBI" id="CHEBI:29999"/>
        <dbReference type="ChEBI" id="CHEBI:57540"/>
        <dbReference type="ChEBI" id="CHEBI:142556"/>
    </reaction>
    <physiologicalReaction direction="left-to-right" evidence="29">
        <dbReference type="Rhea" id="RHEA:58233"/>
    </physiologicalReaction>
</comment>
<keyword evidence="8" id="KW-0399">Innate immunity</keyword>
<feature type="domain" description="PARP catalytic" evidence="33">
    <location>
        <begin position="609"/>
        <end position="831"/>
    </location>
</feature>
<dbReference type="InterPro" id="IPR036616">
    <property type="entry name" value="Poly(ADP-ribose)pol_reg_dom_sf"/>
</dbReference>
<keyword evidence="12" id="KW-0479">Metal-binding</keyword>
<evidence type="ECO:0000256" key="25">
    <source>
        <dbReference type="ARBA" id="ARBA00024347"/>
    </source>
</evidence>
<dbReference type="EC" id="2.4.2.-" evidence="31"/>
<dbReference type="GO" id="GO:0016779">
    <property type="term" value="F:nucleotidyltransferase activity"/>
    <property type="evidence" value="ECO:0007669"/>
    <property type="project" value="UniProtKB-KW"/>
</dbReference>
<evidence type="ECO:0000256" key="9">
    <source>
        <dbReference type="ARBA" id="ARBA00022676"/>
    </source>
</evidence>
<dbReference type="GO" id="GO:0045087">
    <property type="term" value="P:innate immune response"/>
    <property type="evidence" value="ECO:0007669"/>
    <property type="project" value="UniProtKB-KW"/>
</dbReference>
<evidence type="ECO:0000259" key="33">
    <source>
        <dbReference type="PROSITE" id="PS51059"/>
    </source>
</evidence>
<evidence type="ECO:0000256" key="14">
    <source>
        <dbReference type="ARBA" id="ARBA00022765"/>
    </source>
</evidence>
<dbReference type="CDD" id="cd01437">
    <property type="entry name" value="parp_like"/>
    <property type="match status" value="1"/>
</dbReference>
<reference evidence="37" key="1">
    <citation type="submission" date="2025-08" db="UniProtKB">
        <authorList>
            <consortium name="RefSeq"/>
        </authorList>
    </citation>
    <scope>IDENTIFICATION</scope>
    <source>
        <tissue evidence="37">Whole organism</tissue>
    </source>
</reference>
<comment type="catalytic activity">
    <reaction evidence="28">
        <text>L-tyrosyl-[protein] + NAD(+) = O-(ADP-D-ribosyl)-L-tyrosyl-[protein] + nicotinamide + H(+)</text>
        <dbReference type="Rhea" id="RHEA:58236"/>
        <dbReference type="Rhea" id="RHEA-COMP:10136"/>
        <dbReference type="Rhea" id="RHEA-COMP:15092"/>
        <dbReference type="ChEBI" id="CHEBI:15378"/>
        <dbReference type="ChEBI" id="CHEBI:17154"/>
        <dbReference type="ChEBI" id="CHEBI:46858"/>
        <dbReference type="ChEBI" id="CHEBI:57540"/>
        <dbReference type="ChEBI" id="CHEBI:142557"/>
    </reaction>
    <physiologicalReaction direction="left-to-right" evidence="28">
        <dbReference type="Rhea" id="RHEA:58237"/>
    </physiologicalReaction>
</comment>
<dbReference type="Gene3D" id="1.10.20.130">
    <property type="match status" value="1"/>
</dbReference>
<dbReference type="Gene3D" id="3.40.50.10190">
    <property type="entry name" value="BRCT domain"/>
    <property type="match status" value="1"/>
</dbReference>
<evidence type="ECO:0000313" key="36">
    <source>
        <dbReference type="Proteomes" id="UP000694843"/>
    </source>
</evidence>
<keyword evidence="4" id="KW-0158">Chromosome</keyword>
<dbReference type="OMA" id="SECKICK"/>
<dbReference type="GO" id="GO:0008270">
    <property type="term" value="F:zinc ion binding"/>
    <property type="evidence" value="ECO:0007669"/>
    <property type="project" value="UniProtKB-KW"/>
</dbReference>
<dbReference type="InterPro" id="IPR049296">
    <property type="entry name" value="PARP1-like_PADR1_N"/>
</dbReference>
<gene>
    <name evidence="37" type="primary">LOC108671528</name>
</gene>
<keyword evidence="18" id="KW-0805">Transcription regulation</keyword>
<evidence type="ECO:0000256" key="13">
    <source>
        <dbReference type="ARBA" id="ARBA00022737"/>
    </source>
</evidence>
<dbReference type="PANTHER" id="PTHR10459">
    <property type="entry name" value="DNA LIGASE"/>
    <property type="match status" value="1"/>
</dbReference>
<evidence type="ECO:0000256" key="3">
    <source>
        <dbReference type="ARBA" id="ARBA00004604"/>
    </source>
</evidence>
<dbReference type="KEGG" id="hazt:108671528"/>
<dbReference type="PROSITE" id="PS51059">
    <property type="entry name" value="PARP_CATALYTIC"/>
    <property type="match status" value="1"/>
</dbReference>
<dbReference type="InterPro" id="IPR036930">
    <property type="entry name" value="WGR_dom_sf"/>
</dbReference>
<comment type="catalytic activity">
    <reaction evidence="27">
        <text>L-histidyl-[protein] + NAD(+) = N(tele)-(ADP-D-ribosyl)-L-histidyl-[protein] + nicotinamide + H(+)</text>
        <dbReference type="Rhea" id="RHEA:72071"/>
        <dbReference type="Rhea" id="RHEA-COMP:9745"/>
        <dbReference type="Rhea" id="RHEA-COMP:18085"/>
        <dbReference type="ChEBI" id="CHEBI:15378"/>
        <dbReference type="ChEBI" id="CHEBI:17154"/>
        <dbReference type="ChEBI" id="CHEBI:29979"/>
        <dbReference type="ChEBI" id="CHEBI:57540"/>
        <dbReference type="ChEBI" id="CHEBI:191398"/>
    </reaction>
    <physiologicalReaction direction="left-to-right" evidence="27">
        <dbReference type="Rhea" id="RHEA:72072"/>
    </physiologicalReaction>
</comment>
<dbReference type="CDD" id="cd08001">
    <property type="entry name" value="WGR_PARP1_like"/>
    <property type="match status" value="1"/>
</dbReference>
<dbReference type="InterPro" id="IPR004102">
    <property type="entry name" value="Poly(ADP-ribose)pol_reg_dom"/>
</dbReference>
<evidence type="ECO:0000256" key="20">
    <source>
        <dbReference type="ARBA" id="ARBA00023125"/>
    </source>
</evidence>
<dbReference type="Gene3D" id="1.20.142.10">
    <property type="entry name" value="Poly(ADP-ribose) polymerase, regulatory domain"/>
    <property type="match status" value="1"/>
</dbReference>
<keyword evidence="20" id="KW-0238">DNA-binding</keyword>
<evidence type="ECO:0000256" key="24">
    <source>
        <dbReference type="ARBA" id="ARBA00024164"/>
    </source>
</evidence>
<dbReference type="InterPro" id="IPR012982">
    <property type="entry name" value="PARP1-like_PADR1_Zn_ribbon"/>
</dbReference>
<dbReference type="SUPFAM" id="SSF142921">
    <property type="entry name" value="WGR domain-like"/>
    <property type="match status" value="1"/>
</dbReference>
<dbReference type="GO" id="GO:0003950">
    <property type="term" value="F:NAD+ poly-ADP-ribosyltransferase activity"/>
    <property type="evidence" value="ECO:0007669"/>
    <property type="project" value="UniProtKB-UniRule"/>
</dbReference>
<dbReference type="PROSITE" id="PS50172">
    <property type="entry name" value="BRCT"/>
    <property type="match status" value="1"/>
</dbReference>
<dbReference type="GO" id="GO:0005730">
    <property type="term" value="C:nucleolus"/>
    <property type="evidence" value="ECO:0007669"/>
    <property type="project" value="UniProtKB-SubCell"/>
</dbReference>
<evidence type="ECO:0000256" key="8">
    <source>
        <dbReference type="ARBA" id="ARBA00022588"/>
    </source>
</evidence>
<evidence type="ECO:0000256" key="6">
    <source>
        <dbReference type="ARBA" id="ARBA00022499"/>
    </source>
</evidence>
<dbReference type="PANTHER" id="PTHR10459:SF112">
    <property type="entry name" value="POLY [ADP-RIBOSE] POLYMERASE 1"/>
    <property type="match status" value="1"/>
</dbReference>
<dbReference type="SMART" id="SM00773">
    <property type="entry name" value="WGR"/>
    <property type="match status" value="1"/>
</dbReference>
<evidence type="ECO:0000259" key="35">
    <source>
        <dbReference type="PROSITE" id="PS51977"/>
    </source>
</evidence>
<keyword evidence="17" id="KW-0391">Immunity</keyword>
<comment type="catalytic activity">
    <reaction evidence="26">
        <text>NAD(+) + (ADP-D-ribosyl)n-acceptor = nicotinamide + (ADP-D-ribosyl)n+1-acceptor + H(+).</text>
        <dbReference type="EC" id="2.4.2.30"/>
    </reaction>
</comment>
<dbReference type="Gene3D" id="2.20.25.630">
    <property type="match status" value="1"/>
</dbReference>
<feature type="domain" description="BRCT" evidence="32">
    <location>
        <begin position="205"/>
        <end position="284"/>
    </location>
</feature>
<evidence type="ECO:0000256" key="31">
    <source>
        <dbReference type="RuleBase" id="RU362114"/>
    </source>
</evidence>
<evidence type="ECO:0000256" key="19">
    <source>
        <dbReference type="ARBA" id="ARBA00023027"/>
    </source>
</evidence>
<evidence type="ECO:0000256" key="26">
    <source>
        <dbReference type="ARBA" id="ARBA00033987"/>
    </source>
</evidence>
<dbReference type="GO" id="GO:0003677">
    <property type="term" value="F:DNA binding"/>
    <property type="evidence" value="ECO:0007669"/>
    <property type="project" value="UniProtKB-KW"/>
</dbReference>
<keyword evidence="15" id="KW-0863">Zinc-finger</keyword>
<dbReference type="SUPFAM" id="SSF56399">
    <property type="entry name" value="ADP-ribosylation"/>
    <property type="match status" value="1"/>
</dbReference>
<proteinExistence type="inferred from homology"/>
<feature type="domain" description="WGR" evidence="35">
    <location>
        <begin position="361"/>
        <end position="457"/>
    </location>
</feature>
<dbReference type="FunFam" id="1.20.142.10:FF:000001">
    <property type="entry name" value="Poly [ADP-ribose] polymerase"/>
    <property type="match status" value="1"/>
</dbReference>
<evidence type="ECO:0000259" key="32">
    <source>
        <dbReference type="PROSITE" id="PS50172"/>
    </source>
</evidence>
<evidence type="ECO:0000256" key="10">
    <source>
        <dbReference type="ARBA" id="ARBA00022679"/>
    </source>
</evidence>
<organism evidence="36 37">
    <name type="scientific">Hyalella azteca</name>
    <name type="common">Amphipod</name>
    <dbReference type="NCBI Taxonomy" id="294128"/>
    <lineage>
        <taxon>Eukaryota</taxon>
        <taxon>Metazoa</taxon>
        <taxon>Ecdysozoa</taxon>
        <taxon>Arthropoda</taxon>
        <taxon>Crustacea</taxon>
        <taxon>Multicrustacea</taxon>
        <taxon>Malacostraca</taxon>
        <taxon>Eumalacostraca</taxon>
        <taxon>Peracarida</taxon>
        <taxon>Amphipoda</taxon>
        <taxon>Senticaudata</taxon>
        <taxon>Talitrida</taxon>
        <taxon>Talitroidea</taxon>
        <taxon>Hyalellidae</taxon>
        <taxon>Hyalella</taxon>
    </lineage>
</organism>
<dbReference type="SUPFAM" id="SSF47587">
    <property type="entry name" value="Domain of poly(ADP-ribose) polymerase"/>
    <property type="match status" value="1"/>
</dbReference>
<keyword evidence="14" id="KW-0013">ADP-ribosylation</keyword>